<dbReference type="InterPro" id="IPR036420">
    <property type="entry name" value="BRCT_dom_sf"/>
</dbReference>
<dbReference type="SUPFAM" id="SSF50249">
    <property type="entry name" value="Nucleic acid-binding proteins"/>
    <property type="match status" value="1"/>
</dbReference>
<feature type="binding site" evidence="11">
    <location>
        <begin position="37"/>
        <end position="41"/>
    </location>
    <ligand>
        <name>NAD(+)</name>
        <dbReference type="ChEBI" id="CHEBI:57540"/>
    </ligand>
</feature>
<dbReference type="CDD" id="cd00114">
    <property type="entry name" value="LIGANc"/>
    <property type="match status" value="1"/>
</dbReference>
<dbReference type="EMBL" id="CP093365">
    <property type="protein sequence ID" value="UQS83233.1"/>
    <property type="molecule type" value="Genomic_DNA"/>
</dbReference>
<dbReference type="SUPFAM" id="SSF47781">
    <property type="entry name" value="RuvA domain 2-like"/>
    <property type="match status" value="1"/>
</dbReference>
<evidence type="ECO:0000256" key="8">
    <source>
        <dbReference type="ARBA" id="ARBA00023204"/>
    </source>
</evidence>
<protein>
    <recommendedName>
        <fullName evidence="11 12">DNA ligase</fullName>
        <ecNumber evidence="11 12">6.5.1.2</ecNumber>
    </recommendedName>
    <alternativeName>
        <fullName evidence="11">Polydeoxyribonucleotide synthase [NAD(+)]</fullName>
    </alternativeName>
</protein>
<dbReference type="PANTHER" id="PTHR23389">
    <property type="entry name" value="CHROMOSOME TRANSMISSION FIDELITY FACTOR 18"/>
    <property type="match status" value="1"/>
</dbReference>
<evidence type="ECO:0000256" key="11">
    <source>
        <dbReference type="HAMAP-Rule" id="MF_01588"/>
    </source>
</evidence>
<evidence type="ECO:0000313" key="15">
    <source>
        <dbReference type="Proteomes" id="UP000831947"/>
    </source>
</evidence>
<name>A0ABY4PBS8_9LACO</name>
<keyword evidence="9 11" id="KW-0464">Manganese</keyword>
<comment type="cofactor">
    <cofactor evidence="11">
        <name>Mg(2+)</name>
        <dbReference type="ChEBI" id="CHEBI:18420"/>
    </cofactor>
    <cofactor evidence="11">
        <name>Mn(2+)</name>
        <dbReference type="ChEBI" id="CHEBI:29035"/>
    </cofactor>
</comment>
<dbReference type="Pfam" id="PF03119">
    <property type="entry name" value="DNA_ligase_ZBD"/>
    <property type="match status" value="1"/>
</dbReference>
<gene>
    <name evidence="11 14" type="primary">ligA</name>
    <name evidence="14" type="ORF">MOO47_05505</name>
</gene>
<dbReference type="Proteomes" id="UP000831947">
    <property type="component" value="Chromosome"/>
</dbReference>
<dbReference type="SUPFAM" id="SSF56091">
    <property type="entry name" value="DNA ligase/mRNA capping enzyme, catalytic domain"/>
    <property type="match status" value="1"/>
</dbReference>
<comment type="similarity">
    <text evidence="11">Belongs to the NAD-dependent DNA ligase family. LigA subfamily.</text>
</comment>
<dbReference type="Pfam" id="PF00533">
    <property type="entry name" value="BRCT"/>
    <property type="match status" value="1"/>
</dbReference>
<keyword evidence="5 11" id="KW-0862">Zinc</keyword>
<dbReference type="SMART" id="SM00292">
    <property type="entry name" value="BRCT"/>
    <property type="match status" value="1"/>
</dbReference>
<evidence type="ECO:0000256" key="1">
    <source>
        <dbReference type="ARBA" id="ARBA00022598"/>
    </source>
</evidence>
<dbReference type="SUPFAM" id="SSF52113">
    <property type="entry name" value="BRCT domain"/>
    <property type="match status" value="1"/>
</dbReference>
<dbReference type="NCBIfam" id="NF005932">
    <property type="entry name" value="PRK07956.1"/>
    <property type="match status" value="1"/>
</dbReference>
<feature type="binding site" evidence="11">
    <location>
        <position position="139"/>
    </location>
    <ligand>
        <name>NAD(+)</name>
        <dbReference type="ChEBI" id="CHEBI:57540"/>
    </ligand>
</feature>
<evidence type="ECO:0000259" key="13">
    <source>
        <dbReference type="PROSITE" id="PS50172"/>
    </source>
</evidence>
<dbReference type="NCBIfam" id="TIGR00575">
    <property type="entry name" value="dnlj"/>
    <property type="match status" value="1"/>
</dbReference>
<dbReference type="CDD" id="cd17748">
    <property type="entry name" value="BRCT_DNA_ligase_like"/>
    <property type="match status" value="1"/>
</dbReference>
<evidence type="ECO:0000256" key="10">
    <source>
        <dbReference type="ARBA" id="ARBA00034005"/>
    </source>
</evidence>
<evidence type="ECO:0000256" key="3">
    <source>
        <dbReference type="ARBA" id="ARBA00022723"/>
    </source>
</evidence>
<dbReference type="InterPro" id="IPR033136">
    <property type="entry name" value="DNA_ligase_CS"/>
</dbReference>
<evidence type="ECO:0000313" key="14">
    <source>
        <dbReference type="EMBL" id="UQS83233.1"/>
    </source>
</evidence>
<dbReference type="Gene3D" id="2.40.50.140">
    <property type="entry name" value="Nucleic acid-binding proteins"/>
    <property type="match status" value="1"/>
</dbReference>
<dbReference type="Gene3D" id="1.10.150.20">
    <property type="entry name" value="5' to 3' exonuclease, C-terminal subdomain"/>
    <property type="match status" value="2"/>
</dbReference>
<feature type="binding site" evidence="11">
    <location>
        <position position="410"/>
    </location>
    <ligand>
        <name>Zn(2+)</name>
        <dbReference type="ChEBI" id="CHEBI:29105"/>
    </ligand>
</feature>
<dbReference type="PANTHER" id="PTHR23389:SF9">
    <property type="entry name" value="DNA LIGASE"/>
    <property type="match status" value="1"/>
</dbReference>
<dbReference type="PROSITE" id="PS01056">
    <property type="entry name" value="DNA_LIGASE_N2"/>
    <property type="match status" value="1"/>
</dbReference>
<dbReference type="PROSITE" id="PS01055">
    <property type="entry name" value="DNA_LIGASE_N1"/>
    <property type="match status" value="1"/>
</dbReference>
<dbReference type="GO" id="GO:0003911">
    <property type="term" value="F:DNA ligase (NAD+) activity"/>
    <property type="evidence" value="ECO:0007669"/>
    <property type="project" value="UniProtKB-EC"/>
</dbReference>
<dbReference type="InterPro" id="IPR004149">
    <property type="entry name" value="Znf_DNAligase_C4"/>
</dbReference>
<dbReference type="InterPro" id="IPR010994">
    <property type="entry name" value="RuvA_2-like"/>
</dbReference>
<feature type="binding site" evidence="11">
    <location>
        <position position="173"/>
    </location>
    <ligand>
        <name>NAD(+)</name>
        <dbReference type="ChEBI" id="CHEBI:57540"/>
    </ligand>
</feature>
<evidence type="ECO:0000256" key="9">
    <source>
        <dbReference type="ARBA" id="ARBA00023211"/>
    </source>
</evidence>
<dbReference type="SMART" id="SM00532">
    <property type="entry name" value="LIGANc"/>
    <property type="match status" value="1"/>
</dbReference>
<evidence type="ECO:0000256" key="2">
    <source>
        <dbReference type="ARBA" id="ARBA00022705"/>
    </source>
</evidence>
<feature type="binding site" evidence="11">
    <location>
        <position position="407"/>
    </location>
    <ligand>
        <name>Zn(2+)</name>
        <dbReference type="ChEBI" id="CHEBI:29105"/>
    </ligand>
</feature>
<keyword evidence="4 11" id="KW-0227">DNA damage</keyword>
<feature type="binding site" evidence="11">
    <location>
        <position position="313"/>
    </location>
    <ligand>
        <name>NAD(+)</name>
        <dbReference type="ChEBI" id="CHEBI:57540"/>
    </ligand>
</feature>
<evidence type="ECO:0000256" key="5">
    <source>
        <dbReference type="ARBA" id="ARBA00022833"/>
    </source>
</evidence>
<keyword evidence="2 11" id="KW-0235">DNA replication</keyword>
<evidence type="ECO:0000256" key="4">
    <source>
        <dbReference type="ARBA" id="ARBA00022763"/>
    </source>
</evidence>
<dbReference type="Gene3D" id="3.30.470.30">
    <property type="entry name" value="DNA ligase/mRNA capping enzyme"/>
    <property type="match status" value="1"/>
</dbReference>
<dbReference type="InterPro" id="IPR018239">
    <property type="entry name" value="DNA_ligase_AS"/>
</dbReference>
<dbReference type="PROSITE" id="PS50172">
    <property type="entry name" value="BRCT"/>
    <property type="match status" value="1"/>
</dbReference>
<dbReference type="Pfam" id="PF01653">
    <property type="entry name" value="DNA_ligase_aden"/>
    <property type="match status" value="1"/>
</dbReference>
<feature type="binding site" evidence="11">
    <location>
        <begin position="86"/>
        <end position="87"/>
    </location>
    <ligand>
        <name>NAD(+)</name>
        <dbReference type="ChEBI" id="CHEBI:57540"/>
    </ligand>
</feature>
<dbReference type="InterPro" id="IPR004150">
    <property type="entry name" value="NAD_DNA_ligase_OB"/>
</dbReference>
<dbReference type="PIRSF" id="PIRSF001604">
    <property type="entry name" value="LigA"/>
    <property type="match status" value="1"/>
</dbReference>
<dbReference type="Pfam" id="PF12826">
    <property type="entry name" value="HHH_2"/>
    <property type="match status" value="1"/>
</dbReference>
<keyword evidence="3 11" id="KW-0479">Metal-binding</keyword>
<evidence type="ECO:0000256" key="7">
    <source>
        <dbReference type="ARBA" id="ARBA00023027"/>
    </source>
</evidence>
<dbReference type="HAMAP" id="MF_01588">
    <property type="entry name" value="DNA_ligase_A"/>
    <property type="match status" value="1"/>
</dbReference>
<keyword evidence="8 11" id="KW-0234">DNA repair</keyword>
<keyword evidence="15" id="KW-1185">Reference proteome</keyword>
<sequence>MLFLDKNQAEHQLEQLRKKLNQDRKAYYTDDAPLTTDANYDQKYQQLLKLEQQYPELITADSPSQLVGGAVSPEFSKVSHEIPMLSMGDVFSFAELAEFNERVKKLIGHPVDYNVELKIDGLALALLYQDGKLVQASTRGDGSVGEDVTANVQNIVDVPKVLPYPINVEVRGECYMSKAAFQKLNDARDQDGQNVFANPRNAAAGSLRQLDPTITKQRQLSTFIYTLVDPEDLQVTEQSEALAKMAELGWHTNTTSFVSHDLIGVADYIAKYQKLRLDLPYDIDGIVLKVNNLNLQQELGNTVKVPRWEIAYKFPPEEAKTVIRQIVWTVGRTGVVTPTAVMDPVQLAGTTVTRATLHNMAMIQQKDIRLGDSVMLYKSGDIIPEIARVLVNERSKNSTSYQAPTLCPSCGSKLVHLEDEVALRCINPMCSAQVKEGLTHFASRDAMDITGLGPRIIQQLWDQQLVHDVADLYRLTESDLAQLTGFKEKSINNLLQSIASSKRNSLEHLLFGLGIRHVGAKAARLLAQKFQNMTALLQASKEQLAQIDSLGEIIADSVTVYFANPKVQELIRDLQQLNVNMNYVTANLVSDVSNDNYFTNKKVVITGTLAHYKRHQLGELLEQLGARVTNSVSQKTDLLIAGQKAGSKLGKAQQLNITVMNETQLQQKLDSL</sequence>
<dbReference type="EC" id="6.5.1.2" evidence="11 12"/>
<comment type="catalytic activity">
    <reaction evidence="10 11 12">
        <text>NAD(+) + (deoxyribonucleotide)n-3'-hydroxyl + 5'-phospho-(deoxyribonucleotide)m = (deoxyribonucleotide)n+m + AMP + beta-nicotinamide D-nucleotide.</text>
        <dbReference type="EC" id="6.5.1.2"/>
    </reaction>
</comment>
<dbReference type="Gene3D" id="3.40.50.10190">
    <property type="entry name" value="BRCT domain"/>
    <property type="match status" value="1"/>
</dbReference>
<dbReference type="InterPro" id="IPR001679">
    <property type="entry name" value="DNA_ligase"/>
</dbReference>
<dbReference type="InterPro" id="IPR013839">
    <property type="entry name" value="DNAligase_adenylation"/>
</dbReference>
<dbReference type="RefSeq" id="WP_249512459.1">
    <property type="nucleotide sequence ID" value="NZ_CP093365.1"/>
</dbReference>
<accession>A0ABY4PBS8</accession>
<feature type="active site" description="N6-AMP-lysine intermediate" evidence="11">
    <location>
        <position position="118"/>
    </location>
</feature>
<dbReference type="Gene3D" id="1.10.287.610">
    <property type="entry name" value="Helix hairpin bin"/>
    <property type="match status" value="1"/>
</dbReference>
<keyword evidence="6 11" id="KW-0460">Magnesium</keyword>
<reference evidence="14 15" key="1">
    <citation type="journal article" date="2022" name="Int. J. Syst. Evol. Microbiol.">
        <title>Apilactobacillus apisilvae sp. nov., Nicolia spurrieriana gen. nov. sp. nov., Bombilactobacillus folatiphilus sp. nov. and Bombilactobacillus thymidiniphilus sp. nov., four new lactic acid bacterial isolates from stingless bees Tetragonula carbonaria and Austroplebeia australis.</title>
        <authorList>
            <person name="Oliphant S.A."/>
            <person name="Watson-Haigh N.S."/>
            <person name="Sumby K.M."/>
            <person name="Gardner J."/>
            <person name="Groom S."/>
            <person name="Jiranek V."/>
        </authorList>
    </citation>
    <scope>NUCLEOTIDE SEQUENCE [LARGE SCALE GENOMIC DNA]</scope>
    <source>
        <strain evidence="14 15">SG4_A1</strain>
    </source>
</reference>
<dbReference type="InterPro" id="IPR013840">
    <property type="entry name" value="DNAligase_N"/>
</dbReference>
<dbReference type="Gene3D" id="6.20.10.30">
    <property type="match status" value="1"/>
</dbReference>
<dbReference type="InterPro" id="IPR001357">
    <property type="entry name" value="BRCT_dom"/>
</dbReference>
<dbReference type="InterPro" id="IPR041663">
    <property type="entry name" value="DisA/LigA_HHH"/>
</dbReference>
<organism evidence="14 15">
    <name type="scientific">Bombilactobacillus thymidiniphilus</name>
    <dbReference type="NCBI Taxonomy" id="2923363"/>
    <lineage>
        <taxon>Bacteria</taxon>
        <taxon>Bacillati</taxon>
        <taxon>Bacillota</taxon>
        <taxon>Bacilli</taxon>
        <taxon>Lactobacillales</taxon>
        <taxon>Lactobacillaceae</taxon>
        <taxon>Bombilactobacillus</taxon>
    </lineage>
</organism>
<evidence type="ECO:0000256" key="12">
    <source>
        <dbReference type="RuleBase" id="RU000618"/>
    </source>
</evidence>
<feature type="domain" description="BRCT" evidence="13">
    <location>
        <begin position="593"/>
        <end position="672"/>
    </location>
</feature>
<keyword evidence="1 11" id="KW-0436">Ligase</keyword>
<feature type="binding site" evidence="11">
    <location>
        <position position="425"/>
    </location>
    <ligand>
        <name>Zn(2+)</name>
        <dbReference type="ChEBI" id="CHEBI:29105"/>
    </ligand>
</feature>
<feature type="binding site" evidence="11">
    <location>
        <position position="116"/>
    </location>
    <ligand>
        <name>NAD(+)</name>
        <dbReference type="ChEBI" id="CHEBI:57540"/>
    </ligand>
</feature>
<keyword evidence="7 11" id="KW-0520">NAD</keyword>
<feature type="binding site" evidence="11">
    <location>
        <position position="289"/>
    </location>
    <ligand>
        <name>NAD(+)</name>
        <dbReference type="ChEBI" id="CHEBI:57540"/>
    </ligand>
</feature>
<dbReference type="InterPro" id="IPR012340">
    <property type="entry name" value="NA-bd_OB-fold"/>
</dbReference>
<proteinExistence type="inferred from homology"/>
<comment type="function">
    <text evidence="11">DNA ligase that catalyzes the formation of phosphodiester linkages between 5'-phosphoryl and 3'-hydroxyl groups in double-stranded DNA using NAD as a coenzyme and as the energy source for the reaction. It is essential for DNA replication and repair of damaged DNA.</text>
</comment>
<feature type="binding site" evidence="11">
    <location>
        <position position="430"/>
    </location>
    <ligand>
        <name>Zn(2+)</name>
        <dbReference type="ChEBI" id="CHEBI:29105"/>
    </ligand>
</feature>
<dbReference type="Pfam" id="PF03120">
    <property type="entry name" value="OB_DNA_ligase"/>
    <property type="match status" value="1"/>
</dbReference>
<evidence type="ECO:0000256" key="6">
    <source>
        <dbReference type="ARBA" id="ARBA00022842"/>
    </source>
</evidence>
<dbReference type="Pfam" id="PF14520">
    <property type="entry name" value="HHH_5"/>
    <property type="match status" value="1"/>
</dbReference>